<feature type="transmembrane region" description="Helical" evidence="6">
    <location>
        <begin position="50"/>
        <end position="71"/>
    </location>
</feature>
<keyword evidence="4 6" id="KW-1133">Transmembrane helix</keyword>
<dbReference type="AlphaFoldDB" id="A0A518B7M8"/>
<keyword evidence="3 6" id="KW-0812">Transmembrane</keyword>
<feature type="transmembrane region" description="Helical" evidence="6">
    <location>
        <begin position="331"/>
        <end position="349"/>
    </location>
</feature>
<evidence type="ECO:0000313" key="7">
    <source>
        <dbReference type="EMBL" id="QDU62976.1"/>
    </source>
</evidence>
<evidence type="ECO:0000256" key="1">
    <source>
        <dbReference type="ARBA" id="ARBA00004141"/>
    </source>
</evidence>
<evidence type="ECO:0000256" key="3">
    <source>
        <dbReference type="ARBA" id="ARBA00022692"/>
    </source>
</evidence>
<dbReference type="PANTHER" id="PTHR43243">
    <property type="entry name" value="INNER MEMBRANE TRANSPORTER YGJI-RELATED"/>
    <property type="match status" value="1"/>
</dbReference>
<evidence type="ECO:0000256" key="5">
    <source>
        <dbReference type="ARBA" id="ARBA00023136"/>
    </source>
</evidence>
<proteinExistence type="predicted"/>
<dbReference type="EMBL" id="CP036279">
    <property type="protein sequence ID" value="QDU62976.1"/>
    <property type="molecule type" value="Genomic_DNA"/>
</dbReference>
<dbReference type="KEGG" id="knv:Pan216_38500"/>
<dbReference type="GO" id="GO:0016020">
    <property type="term" value="C:membrane"/>
    <property type="evidence" value="ECO:0007669"/>
    <property type="project" value="UniProtKB-SubCell"/>
</dbReference>
<dbReference type="Pfam" id="PF13520">
    <property type="entry name" value="AA_permease_2"/>
    <property type="match status" value="1"/>
</dbReference>
<dbReference type="RefSeq" id="WP_145260087.1">
    <property type="nucleotide sequence ID" value="NZ_CP036279.1"/>
</dbReference>
<name>A0A518B7M8_9BACT</name>
<dbReference type="PIRSF" id="PIRSF006060">
    <property type="entry name" value="AA_transporter"/>
    <property type="match status" value="1"/>
</dbReference>
<sequence length="409" mass="43324">MTATRDESTTLNRTLGLPMVTIYGLGTIVGGGFYALTGKVAATAGMLTPLAFLVAAVIALLSAFSFAELSARFPYSAGEAHYVREAFGLQWLSALVGWMVIATGVVSAATLANALAEFMQEFAIVPKWPIIAVSVVALGLITAWGIKASASLALVITLIEIGGLLLVLLLGSPRLGELPTRWREFIPADVTVGSLGVLFGAYLAFYSFIGFEDMVNVAEEVKEPEHNLPSAILISVLATSLLYVLISLVVVLSATTAELAESPSPLALVFGDWRLGADSITIIGMLAGVNGALVQIVMASRVVFGLSQKHCAPRIFGRVHPWTRTPLESTFAITVTVLILALWFPLVPLAKMTSTILLIIFALINAALWRLKGTTPHPGGRVPSYPRWLPLSGCAACVGILLVRLGSLL</sequence>
<dbReference type="InterPro" id="IPR002293">
    <property type="entry name" value="AA/rel_permease1"/>
</dbReference>
<dbReference type="Proteomes" id="UP000317093">
    <property type="component" value="Chromosome"/>
</dbReference>
<feature type="transmembrane region" description="Helical" evidence="6">
    <location>
        <begin position="91"/>
        <end position="116"/>
    </location>
</feature>
<dbReference type="PANTHER" id="PTHR43243:SF4">
    <property type="entry name" value="CATIONIC AMINO ACID TRANSPORTER 4"/>
    <property type="match status" value="1"/>
</dbReference>
<keyword evidence="8" id="KW-1185">Reference proteome</keyword>
<feature type="transmembrane region" description="Helical" evidence="6">
    <location>
        <begin position="20"/>
        <end position="38"/>
    </location>
</feature>
<evidence type="ECO:0000256" key="4">
    <source>
        <dbReference type="ARBA" id="ARBA00022989"/>
    </source>
</evidence>
<evidence type="ECO:0000256" key="6">
    <source>
        <dbReference type="SAM" id="Phobius"/>
    </source>
</evidence>
<dbReference type="GO" id="GO:0015171">
    <property type="term" value="F:amino acid transmembrane transporter activity"/>
    <property type="evidence" value="ECO:0007669"/>
    <property type="project" value="TreeGrafter"/>
</dbReference>
<feature type="transmembrane region" description="Helical" evidence="6">
    <location>
        <begin position="192"/>
        <end position="211"/>
    </location>
</feature>
<feature type="transmembrane region" description="Helical" evidence="6">
    <location>
        <begin position="385"/>
        <end position="403"/>
    </location>
</feature>
<dbReference type="OrthoDB" id="9762947at2"/>
<gene>
    <name evidence="7" type="primary">yhdG_2</name>
    <name evidence="7" type="ORF">Pan216_38500</name>
</gene>
<accession>A0A518B7M8</accession>
<feature type="transmembrane region" description="Helical" evidence="6">
    <location>
        <begin position="128"/>
        <end position="146"/>
    </location>
</feature>
<feature type="transmembrane region" description="Helical" evidence="6">
    <location>
        <begin position="231"/>
        <end position="254"/>
    </location>
</feature>
<reference evidence="7 8" key="1">
    <citation type="submission" date="2019-02" db="EMBL/GenBank/DDBJ databases">
        <title>Deep-cultivation of Planctomycetes and their phenomic and genomic characterization uncovers novel biology.</title>
        <authorList>
            <person name="Wiegand S."/>
            <person name="Jogler M."/>
            <person name="Boedeker C."/>
            <person name="Pinto D."/>
            <person name="Vollmers J."/>
            <person name="Rivas-Marin E."/>
            <person name="Kohn T."/>
            <person name="Peeters S.H."/>
            <person name="Heuer A."/>
            <person name="Rast P."/>
            <person name="Oberbeckmann S."/>
            <person name="Bunk B."/>
            <person name="Jeske O."/>
            <person name="Meyerdierks A."/>
            <person name="Storesund J.E."/>
            <person name="Kallscheuer N."/>
            <person name="Luecker S."/>
            <person name="Lage O.M."/>
            <person name="Pohl T."/>
            <person name="Merkel B.J."/>
            <person name="Hornburger P."/>
            <person name="Mueller R.-W."/>
            <person name="Bruemmer F."/>
            <person name="Labrenz M."/>
            <person name="Spormann A.M."/>
            <person name="Op den Camp H."/>
            <person name="Overmann J."/>
            <person name="Amann R."/>
            <person name="Jetten M.S.M."/>
            <person name="Mascher T."/>
            <person name="Medema M.H."/>
            <person name="Devos D.P."/>
            <person name="Kaster A.-K."/>
            <person name="Ovreas L."/>
            <person name="Rohde M."/>
            <person name="Galperin M.Y."/>
            <person name="Jogler C."/>
        </authorList>
    </citation>
    <scope>NUCLEOTIDE SEQUENCE [LARGE SCALE GENOMIC DNA]</scope>
    <source>
        <strain evidence="7 8">Pan216</strain>
    </source>
</reference>
<evidence type="ECO:0000313" key="8">
    <source>
        <dbReference type="Proteomes" id="UP000317093"/>
    </source>
</evidence>
<feature type="transmembrane region" description="Helical" evidence="6">
    <location>
        <begin position="275"/>
        <end position="298"/>
    </location>
</feature>
<evidence type="ECO:0000256" key="2">
    <source>
        <dbReference type="ARBA" id="ARBA00022448"/>
    </source>
</evidence>
<keyword evidence="2" id="KW-0813">Transport</keyword>
<feature type="transmembrane region" description="Helical" evidence="6">
    <location>
        <begin position="356"/>
        <end position="373"/>
    </location>
</feature>
<protein>
    <submittedName>
        <fullName evidence="7">Putative amino acid permease YhdG</fullName>
    </submittedName>
</protein>
<keyword evidence="5 6" id="KW-0472">Membrane</keyword>
<dbReference type="Gene3D" id="1.20.1740.10">
    <property type="entry name" value="Amino acid/polyamine transporter I"/>
    <property type="match status" value="1"/>
</dbReference>
<organism evidence="7 8">
    <name type="scientific">Kolteria novifilia</name>
    <dbReference type="NCBI Taxonomy" id="2527975"/>
    <lineage>
        <taxon>Bacteria</taxon>
        <taxon>Pseudomonadati</taxon>
        <taxon>Planctomycetota</taxon>
        <taxon>Planctomycetia</taxon>
        <taxon>Kolteriales</taxon>
        <taxon>Kolteriaceae</taxon>
        <taxon>Kolteria</taxon>
    </lineage>
</organism>
<comment type="subcellular location">
    <subcellularLocation>
        <location evidence="1">Membrane</location>
        <topology evidence="1">Multi-pass membrane protein</topology>
    </subcellularLocation>
</comment>
<feature type="transmembrane region" description="Helical" evidence="6">
    <location>
        <begin position="152"/>
        <end position="171"/>
    </location>
</feature>